<protein>
    <submittedName>
        <fullName evidence="6">TetR/AcrR family transcriptional regulator</fullName>
    </submittedName>
</protein>
<dbReference type="PANTHER" id="PTHR30055:SF243">
    <property type="entry name" value="HTH-TYPE TRANSCRIPTIONAL REGULATOR RV1816"/>
    <property type="match status" value="1"/>
</dbReference>
<evidence type="ECO:0000256" key="4">
    <source>
        <dbReference type="PROSITE-ProRule" id="PRU00335"/>
    </source>
</evidence>
<dbReference type="Proteomes" id="UP000283479">
    <property type="component" value="Unassembled WGS sequence"/>
</dbReference>
<organism evidence="6 7">
    <name type="scientific">Rhodococcus xishaensis</name>
    <dbReference type="NCBI Taxonomy" id="2487364"/>
    <lineage>
        <taxon>Bacteria</taxon>
        <taxon>Bacillati</taxon>
        <taxon>Actinomycetota</taxon>
        <taxon>Actinomycetes</taxon>
        <taxon>Mycobacteriales</taxon>
        <taxon>Nocardiaceae</taxon>
        <taxon>Rhodococcus</taxon>
    </lineage>
</organism>
<dbReference type="SUPFAM" id="SSF46689">
    <property type="entry name" value="Homeodomain-like"/>
    <property type="match status" value="1"/>
</dbReference>
<evidence type="ECO:0000313" key="6">
    <source>
        <dbReference type="EMBL" id="RVW02217.1"/>
    </source>
</evidence>
<comment type="caution">
    <text evidence="6">The sequence shown here is derived from an EMBL/GenBank/DDBJ whole genome shotgun (WGS) entry which is preliminary data.</text>
</comment>
<feature type="DNA-binding region" description="H-T-H motif" evidence="4">
    <location>
        <begin position="34"/>
        <end position="53"/>
    </location>
</feature>
<dbReference type="OrthoDB" id="3210322at2"/>
<dbReference type="InterPro" id="IPR009057">
    <property type="entry name" value="Homeodomain-like_sf"/>
</dbReference>
<dbReference type="GO" id="GO:0003700">
    <property type="term" value="F:DNA-binding transcription factor activity"/>
    <property type="evidence" value="ECO:0007669"/>
    <property type="project" value="TreeGrafter"/>
</dbReference>
<evidence type="ECO:0000313" key="7">
    <source>
        <dbReference type="Proteomes" id="UP000283479"/>
    </source>
</evidence>
<feature type="domain" description="HTH tetR-type" evidence="5">
    <location>
        <begin position="11"/>
        <end position="71"/>
    </location>
</feature>
<dbReference type="Gene3D" id="1.10.357.10">
    <property type="entry name" value="Tetracycline Repressor, domain 2"/>
    <property type="match status" value="1"/>
</dbReference>
<dbReference type="RefSeq" id="WP_127954539.1">
    <property type="nucleotide sequence ID" value="NZ_RKLO01000004.1"/>
</dbReference>
<sequence length="241" mass="26226">MTSTPRERAREQTLAEITRIGREHLVAHGAAALSLRAVARDLGVVSSAVYRYVASRDELLTLLVIDAYNELAAEVDAAIDALPEADHRGRLHALGRAVRAWAVREPARYALLFGSPVPGYHAPAERTTGPGTRVIVAMVTIIESAYRAGAIEVPEAEFEPGLAVDLGRIRSEMGSTLPNEVLVRGVMVWSALFGMVSSEVFEQFGADTFTEPAVLFEHHLEVLDQILGLVQRAGRGRRHVD</sequence>
<evidence type="ECO:0000256" key="1">
    <source>
        <dbReference type="ARBA" id="ARBA00023015"/>
    </source>
</evidence>
<dbReference type="PANTHER" id="PTHR30055">
    <property type="entry name" value="HTH-TYPE TRANSCRIPTIONAL REGULATOR RUTR"/>
    <property type="match status" value="1"/>
</dbReference>
<dbReference type="AlphaFoldDB" id="A0A3S3ADU8"/>
<gene>
    <name evidence="6" type="ORF">EGT50_11440</name>
</gene>
<dbReference type="SUPFAM" id="SSF48498">
    <property type="entry name" value="Tetracyclin repressor-like, C-terminal domain"/>
    <property type="match status" value="1"/>
</dbReference>
<dbReference type="PROSITE" id="PS50977">
    <property type="entry name" value="HTH_TETR_2"/>
    <property type="match status" value="1"/>
</dbReference>
<keyword evidence="2 4" id="KW-0238">DNA-binding</keyword>
<dbReference type="InterPro" id="IPR036271">
    <property type="entry name" value="Tet_transcr_reg_TetR-rel_C_sf"/>
</dbReference>
<reference evidence="6 7" key="1">
    <citation type="submission" date="2018-11" db="EMBL/GenBank/DDBJ databases">
        <title>Rhodococcus spongicola sp. nov. and Rhodococcus xishaensis sp. nov. from marine sponges.</title>
        <authorList>
            <person name="Li L."/>
            <person name="Lin H.W."/>
        </authorList>
    </citation>
    <scope>NUCLEOTIDE SEQUENCE [LARGE SCALE GENOMIC DNA]</scope>
    <source>
        <strain evidence="6 7">LHW51113</strain>
    </source>
</reference>
<keyword evidence="3" id="KW-0804">Transcription</keyword>
<keyword evidence="7" id="KW-1185">Reference proteome</keyword>
<evidence type="ECO:0000256" key="3">
    <source>
        <dbReference type="ARBA" id="ARBA00023163"/>
    </source>
</evidence>
<evidence type="ECO:0000256" key="2">
    <source>
        <dbReference type="ARBA" id="ARBA00023125"/>
    </source>
</evidence>
<dbReference type="InterPro" id="IPR025996">
    <property type="entry name" value="MT1864/Rv1816-like_C"/>
</dbReference>
<dbReference type="InterPro" id="IPR050109">
    <property type="entry name" value="HTH-type_TetR-like_transc_reg"/>
</dbReference>
<dbReference type="InterPro" id="IPR001647">
    <property type="entry name" value="HTH_TetR"/>
</dbReference>
<name>A0A3S3ADU8_9NOCA</name>
<dbReference type="EMBL" id="RKLO01000004">
    <property type="protein sequence ID" value="RVW02217.1"/>
    <property type="molecule type" value="Genomic_DNA"/>
</dbReference>
<dbReference type="GO" id="GO:0000976">
    <property type="term" value="F:transcription cis-regulatory region binding"/>
    <property type="evidence" value="ECO:0007669"/>
    <property type="project" value="TreeGrafter"/>
</dbReference>
<keyword evidence="1" id="KW-0805">Transcription regulation</keyword>
<dbReference type="Pfam" id="PF13305">
    <property type="entry name" value="TetR_C_33"/>
    <property type="match status" value="1"/>
</dbReference>
<dbReference type="Pfam" id="PF00440">
    <property type="entry name" value="TetR_N"/>
    <property type="match status" value="1"/>
</dbReference>
<proteinExistence type="predicted"/>
<evidence type="ECO:0000259" key="5">
    <source>
        <dbReference type="PROSITE" id="PS50977"/>
    </source>
</evidence>
<accession>A0A3S3ADU8</accession>